<dbReference type="AlphaFoldDB" id="A0A1D2A5W0"/>
<sequence>VPFIRAYDIASLSVVEEGVTQGGGVTLVCRVYLPKAGRAMSKRPAQPSDDEECADIERSLSTESTITELDSRILAELSYTSESLQQQDYELHLLPGLHFPVRYYDTVDYRLRASLATIRSRLISLQPQVRCDNNTLEAALVLVKNLGFWDHCSLVCCLWLAMKLIAVRTAAPCRSLICSASSVCPAELSWRELEVCKALNWDLSALLREAGVVR</sequence>
<feature type="non-terminal residue" evidence="1">
    <location>
        <position position="1"/>
    </location>
</feature>
<evidence type="ECO:0000313" key="1">
    <source>
        <dbReference type="EMBL" id="JAT74564.1"/>
    </source>
</evidence>
<name>A0A1D2A5W0_AUXPR</name>
<protein>
    <submittedName>
        <fullName evidence="1">Uncharacterized protein</fullName>
    </submittedName>
</protein>
<organism evidence="1">
    <name type="scientific">Auxenochlorella protothecoides</name>
    <name type="common">Green microalga</name>
    <name type="synonym">Chlorella protothecoides</name>
    <dbReference type="NCBI Taxonomy" id="3075"/>
    <lineage>
        <taxon>Eukaryota</taxon>
        <taxon>Viridiplantae</taxon>
        <taxon>Chlorophyta</taxon>
        <taxon>core chlorophytes</taxon>
        <taxon>Trebouxiophyceae</taxon>
        <taxon>Chlorellales</taxon>
        <taxon>Chlorellaceae</taxon>
        <taxon>Auxenochlorella</taxon>
    </lineage>
</organism>
<dbReference type="InterPro" id="IPR036915">
    <property type="entry name" value="Cyclin-like_sf"/>
</dbReference>
<reference evidence="1" key="1">
    <citation type="submission" date="2015-08" db="EMBL/GenBank/DDBJ databases">
        <authorList>
            <person name="Babu N.S."/>
            <person name="Beckwith C.J."/>
            <person name="Beseler K.G."/>
            <person name="Brison A."/>
            <person name="Carone J.V."/>
            <person name="Caskin T.P."/>
            <person name="Diamond M."/>
            <person name="Durham M.E."/>
            <person name="Foxe J.M."/>
            <person name="Go M."/>
            <person name="Henderson B.A."/>
            <person name="Jones I.B."/>
            <person name="McGettigan J.A."/>
            <person name="Micheletti S.J."/>
            <person name="Nasrallah M.E."/>
            <person name="Ortiz D."/>
            <person name="Piller C.R."/>
            <person name="Privatt S.R."/>
            <person name="Schneider S.L."/>
            <person name="Sharp S."/>
            <person name="Smith T.C."/>
            <person name="Stanton J.D."/>
            <person name="Ullery H.E."/>
            <person name="Wilson R.J."/>
            <person name="Serrano M.G."/>
            <person name="Buck G."/>
            <person name="Lee V."/>
            <person name="Wang Y."/>
            <person name="Carvalho R."/>
            <person name="Voegtly L."/>
            <person name="Shi R."/>
            <person name="Duckworth R."/>
            <person name="Johnson A."/>
            <person name="Loviza R."/>
            <person name="Walstead R."/>
            <person name="Shah Z."/>
            <person name="Kiflezghi M."/>
            <person name="Wade K."/>
            <person name="Ball S.L."/>
            <person name="Bradley K.W."/>
            <person name="Asai D.J."/>
            <person name="Bowman C.A."/>
            <person name="Russell D.A."/>
            <person name="Pope W.H."/>
            <person name="Jacobs-Sera D."/>
            <person name="Hendrix R.W."/>
            <person name="Hatfull G.F."/>
        </authorList>
    </citation>
    <scope>NUCLEOTIDE SEQUENCE</scope>
</reference>
<accession>A0A1D2A5W0</accession>
<dbReference type="EMBL" id="GDKF01004058">
    <property type="protein sequence ID" value="JAT74564.1"/>
    <property type="molecule type" value="Transcribed_RNA"/>
</dbReference>
<proteinExistence type="predicted"/>
<dbReference type="SUPFAM" id="SSF47954">
    <property type="entry name" value="Cyclin-like"/>
    <property type="match status" value="1"/>
</dbReference>
<gene>
    <name evidence="1" type="ORF">g.30808</name>
</gene>